<dbReference type="Proteomes" id="UP001214628">
    <property type="component" value="Chromosome 8"/>
</dbReference>
<feature type="compositionally biased region" description="Polar residues" evidence="1">
    <location>
        <begin position="425"/>
        <end position="437"/>
    </location>
</feature>
<feature type="compositionally biased region" description="Low complexity" evidence="1">
    <location>
        <begin position="577"/>
        <end position="592"/>
    </location>
</feature>
<name>A0AAF0F9Y8_9BASI</name>
<feature type="compositionally biased region" description="Low complexity" evidence="1">
    <location>
        <begin position="157"/>
        <end position="170"/>
    </location>
</feature>
<feature type="compositionally biased region" description="Polar residues" evidence="1">
    <location>
        <begin position="42"/>
        <end position="56"/>
    </location>
</feature>
<feature type="region of interest" description="Disordered" evidence="1">
    <location>
        <begin position="404"/>
        <end position="452"/>
    </location>
</feature>
<gene>
    <name evidence="2" type="ORF">MPSI1_004030</name>
</gene>
<feature type="region of interest" description="Disordered" evidence="1">
    <location>
        <begin position="1"/>
        <end position="346"/>
    </location>
</feature>
<feature type="compositionally biased region" description="Low complexity" evidence="1">
    <location>
        <begin position="177"/>
        <end position="188"/>
    </location>
</feature>
<feature type="compositionally biased region" description="Basic and acidic residues" evidence="1">
    <location>
        <begin position="288"/>
        <end position="304"/>
    </location>
</feature>
<feature type="region of interest" description="Disordered" evidence="1">
    <location>
        <begin position="569"/>
        <end position="615"/>
    </location>
</feature>
<evidence type="ECO:0000313" key="3">
    <source>
        <dbReference type="Proteomes" id="UP001214628"/>
    </source>
</evidence>
<feature type="compositionally biased region" description="Low complexity" evidence="1">
    <location>
        <begin position="139"/>
        <end position="150"/>
    </location>
</feature>
<accession>A0AAF0F9Y8</accession>
<feature type="compositionally biased region" description="Basic residues" evidence="1">
    <location>
        <begin position="405"/>
        <end position="414"/>
    </location>
</feature>
<evidence type="ECO:0000313" key="2">
    <source>
        <dbReference type="EMBL" id="WFD45348.1"/>
    </source>
</evidence>
<feature type="compositionally biased region" description="Polar residues" evidence="1">
    <location>
        <begin position="270"/>
        <end position="285"/>
    </location>
</feature>
<feature type="compositionally biased region" description="Low complexity" evidence="1">
    <location>
        <begin position="219"/>
        <end position="230"/>
    </location>
</feature>
<dbReference type="AlphaFoldDB" id="A0AAF0F9Y8"/>
<reference evidence="2" key="1">
    <citation type="submission" date="2023-02" db="EMBL/GenBank/DDBJ databases">
        <title>Mating type loci evolution in Malassezia.</title>
        <authorList>
            <person name="Coelho M.A."/>
        </authorList>
    </citation>
    <scope>NUCLEOTIDE SEQUENCE</scope>
    <source>
        <strain evidence="2">CBS 14136</strain>
    </source>
</reference>
<dbReference type="EMBL" id="CP118382">
    <property type="protein sequence ID" value="WFD45348.1"/>
    <property type="molecule type" value="Genomic_DNA"/>
</dbReference>
<proteinExistence type="predicted"/>
<keyword evidence="3" id="KW-1185">Reference proteome</keyword>
<feature type="compositionally biased region" description="Polar residues" evidence="1">
    <location>
        <begin position="62"/>
        <end position="112"/>
    </location>
</feature>
<organism evidence="2 3">
    <name type="scientific">Malassezia psittaci</name>
    <dbReference type="NCBI Taxonomy" id="1821823"/>
    <lineage>
        <taxon>Eukaryota</taxon>
        <taxon>Fungi</taxon>
        <taxon>Dikarya</taxon>
        <taxon>Basidiomycota</taxon>
        <taxon>Ustilaginomycotina</taxon>
        <taxon>Malasseziomycetes</taxon>
        <taxon>Malasseziales</taxon>
        <taxon>Malasseziaceae</taxon>
        <taxon>Malassezia</taxon>
    </lineage>
</organism>
<protein>
    <submittedName>
        <fullName evidence="2">Uncharacterized protein</fullName>
    </submittedName>
</protein>
<sequence>MRSTLSNAGLSEEIQSPVPLAPMDRVSAAMSAFEQRKGQKMMSAQNPTKRSFTEMTMPSIPSGATTSSVRNLQSSVRDSSNDNFSARQSSASKQGATNDTNVSLNAERSLNASDSISTSDEDSSLRDSSNSKSSKKGHSSSIDSSSSNSSSDEDSSSSDPSNSSSSSDSSSSDEKSSSSNSSSSSDSSSSDEDSSSSHSSSSTDEDSSDDGTNSLDDQSSSSSEESSTDSNRSRSSKKTSASDDSSSSSGTAPSSSSEESSSSSDENGPGISTDSGPTTESSTYLVRTDQRDSLHVKHLDRDTSAHQASNALDLMPMHVPPGQGKARTRRKNQKRREKQRSAAYVEDVPYDSAPLLDKNPSCGIDLPPGGGNLDLLTSQSATSPASASNTSLENIAERMLARTTVGHRQRRKQSAHIAPIHASSPLAQSSTAATSHLTRVPPPSMRPASEIPEGLTISSTDCQAWYEQQWSAAQDDYTNQAYEQHADIHDADTQEYLAMQRQVRLALAQEKQAELAQVQLDNQQDEHSLRSALPIAFGRPNSNSESYIQQDDSLHSVSDQSAVEHILSPSSTQSERTITNPSITTTTQNPPTELDYGMPEPMNRDRGMSHATSNTDSVLHRLRSLQAAVFGTGS</sequence>
<feature type="compositionally biased region" description="Low complexity" evidence="1">
    <location>
        <begin position="238"/>
        <end position="269"/>
    </location>
</feature>
<evidence type="ECO:0000256" key="1">
    <source>
        <dbReference type="SAM" id="MobiDB-lite"/>
    </source>
</evidence>
<feature type="compositionally biased region" description="Basic residues" evidence="1">
    <location>
        <begin position="326"/>
        <end position="338"/>
    </location>
</feature>